<comment type="similarity">
    <text evidence="2">Belongs to the V-ATPase 116 kDa subunit family.</text>
</comment>
<comment type="subcellular location">
    <subcellularLocation>
        <location evidence="1">Membrane</location>
        <topology evidence="1">Multi-pass membrane protein</topology>
    </subcellularLocation>
</comment>
<proteinExistence type="inferred from homology"/>
<evidence type="ECO:0000256" key="2">
    <source>
        <dbReference type="ARBA" id="ARBA00009904"/>
    </source>
</evidence>
<organism evidence="9 10">
    <name type="scientific">Aerophobetes bacterium</name>
    <dbReference type="NCBI Taxonomy" id="2030807"/>
    <lineage>
        <taxon>Bacteria</taxon>
        <taxon>Candidatus Aerophobota</taxon>
    </lineage>
</organism>
<dbReference type="GO" id="GO:0007035">
    <property type="term" value="P:vacuolar acidification"/>
    <property type="evidence" value="ECO:0007669"/>
    <property type="project" value="TreeGrafter"/>
</dbReference>
<gene>
    <name evidence="9" type="ORF">E3J68_01090</name>
</gene>
<feature type="transmembrane region" description="Helical" evidence="8">
    <location>
        <begin position="561"/>
        <end position="582"/>
    </location>
</feature>
<dbReference type="EMBL" id="SOJT01000055">
    <property type="protein sequence ID" value="TET29966.1"/>
    <property type="molecule type" value="Genomic_DNA"/>
</dbReference>
<sequence>MAVAEMRKVYLIAEESLRDSIIRKLRELALFQPETVDGKSFASSFKPPRVETDQLEEAISHLSWTIDYLGQFEEKKFGLGLFPTKIMVKEGDYFHWIKNFDWQGIFQRCSEFKDRLEKLREEKNNLFERLHFLHHWEELPLPLERLREGKYIIYRSGIVPRENGPDLKSKLDELKTTYLHIVKEEANELYFLLACSRENSEEVESIFQKLRVEKVFFKELGTPGGKIKEMKDRITQIEKEISAIETKSRHLVKERIKLMSLHDHFYNLLRERKVASGTRSSSYTFVLEGWVKKEDLSGLRRGLKEFSSLEMVVRSAGEKGEGKIPVALSNRRFFKPFEFVTNLYGLPLYFEVDPTPFMAPFFALFLAFCLTDGGYGIILAALAYLGLKKMKIGEEGKKLFYILFISGLITVVVGTLTGGIFGVQFSALPAFLSPLKRLVLFNPLTQPMIFLAIALGMGIVHILLGIALEIWDSLRKGEIATALLDEVPWISIILGAILLGLGRFGYLGETSGTFGLIMLLGGAGTLFIFAGRSSKNLFIRLGKGIYQIYGVVGLFGDILSYSRLLALGLATSVIATIVNTLARMASEIPLVGPVAMVIILIGGHLGNIGINCLSGFIHTARLQYVEFFGKFYQGGGQSFIPFKGEGKYIALS</sequence>
<dbReference type="GO" id="GO:0033179">
    <property type="term" value="C:proton-transporting V-type ATPase, V0 domain"/>
    <property type="evidence" value="ECO:0007669"/>
    <property type="project" value="InterPro"/>
</dbReference>
<evidence type="ECO:0000256" key="6">
    <source>
        <dbReference type="ARBA" id="ARBA00023065"/>
    </source>
</evidence>
<evidence type="ECO:0000256" key="3">
    <source>
        <dbReference type="ARBA" id="ARBA00022448"/>
    </source>
</evidence>
<dbReference type="GO" id="GO:0051117">
    <property type="term" value="F:ATPase binding"/>
    <property type="evidence" value="ECO:0007669"/>
    <property type="project" value="TreeGrafter"/>
</dbReference>
<dbReference type="PANTHER" id="PTHR11629:SF63">
    <property type="entry name" value="V-TYPE PROTON ATPASE SUBUNIT A"/>
    <property type="match status" value="1"/>
</dbReference>
<dbReference type="AlphaFoldDB" id="A0A523TI41"/>
<dbReference type="GO" id="GO:0046961">
    <property type="term" value="F:proton-transporting ATPase activity, rotational mechanism"/>
    <property type="evidence" value="ECO:0007669"/>
    <property type="project" value="InterPro"/>
</dbReference>
<feature type="transmembrane region" description="Helical" evidence="8">
    <location>
        <begin position="537"/>
        <end position="555"/>
    </location>
</feature>
<keyword evidence="6" id="KW-0406">Ion transport</keyword>
<feature type="transmembrane region" description="Helical" evidence="8">
    <location>
        <begin position="448"/>
        <end position="471"/>
    </location>
</feature>
<feature type="transmembrane region" description="Helical" evidence="8">
    <location>
        <begin position="512"/>
        <end position="530"/>
    </location>
</feature>
<feature type="transmembrane region" description="Helical" evidence="8">
    <location>
        <begin position="361"/>
        <end position="387"/>
    </location>
</feature>
<evidence type="ECO:0000313" key="9">
    <source>
        <dbReference type="EMBL" id="TET29966.1"/>
    </source>
</evidence>
<keyword evidence="5 8" id="KW-1133">Transmembrane helix</keyword>
<keyword evidence="3" id="KW-0813">Transport</keyword>
<name>A0A523TI41_UNCAE</name>
<comment type="caution">
    <text evidence="9">The sequence shown here is derived from an EMBL/GenBank/DDBJ whole genome shotgun (WGS) entry which is preliminary data.</text>
</comment>
<evidence type="ECO:0000256" key="5">
    <source>
        <dbReference type="ARBA" id="ARBA00022989"/>
    </source>
</evidence>
<keyword evidence="4 8" id="KW-0812">Transmembrane</keyword>
<evidence type="ECO:0000256" key="1">
    <source>
        <dbReference type="ARBA" id="ARBA00004141"/>
    </source>
</evidence>
<reference evidence="9 10" key="1">
    <citation type="submission" date="2019-03" db="EMBL/GenBank/DDBJ databases">
        <title>Metabolic potential of uncultured bacteria and archaea associated with petroleum seepage in deep-sea sediments.</title>
        <authorList>
            <person name="Dong X."/>
            <person name="Hubert C."/>
        </authorList>
    </citation>
    <scope>NUCLEOTIDE SEQUENCE [LARGE SCALE GENOMIC DNA]</scope>
    <source>
        <strain evidence="9">E44_bin3</strain>
    </source>
</reference>
<keyword evidence="7 8" id="KW-0472">Membrane</keyword>
<dbReference type="Pfam" id="PF01496">
    <property type="entry name" value="V_ATPase_I"/>
    <property type="match status" value="2"/>
</dbReference>
<dbReference type="InterPro" id="IPR002490">
    <property type="entry name" value="V-ATPase_116kDa_su"/>
</dbReference>
<feature type="transmembrane region" description="Helical" evidence="8">
    <location>
        <begin position="594"/>
        <end position="617"/>
    </location>
</feature>
<protein>
    <submittedName>
        <fullName evidence="9">V-type ATP synthase subunit I</fullName>
    </submittedName>
</protein>
<feature type="transmembrane region" description="Helical" evidence="8">
    <location>
        <begin position="399"/>
        <end position="428"/>
    </location>
</feature>
<dbReference type="GO" id="GO:0016471">
    <property type="term" value="C:vacuolar proton-transporting V-type ATPase complex"/>
    <property type="evidence" value="ECO:0007669"/>
    <property type="project" value="TreeGrafter"/>
</dbReference>
<feature type="transmembrane region" description="Helical" evidence="8">
    <location>
        <begin position="483"/>
        <end position="506"/>
    </location>
</feature>
<evidence type="ECO:0000256" key="4">
    <source>
        <dbReference type="ARBA" id="ARBA00022692"/>
    </source>
</evidence>
<evidence type="ECO:0000256" key="8">
    <source>
        <dbReference type="SAM" id="Phobius"/>
    </source>
</evidence>
<evidence type="ECO:0000256" key="7">
    <source>
        <dbReference type="ARBA" id="ARBA00023136"/>
    </source>
</evidence>
<accession>A0A523TI41</accession>
<evidence type="ECO:0000313" key="10">
    <source>
        <dbReference type="Proteomes" id="UP000316517"/>
    </source>
</evidence>
<dbReference type="PANTHER" id="PTHR11629">
    <property type="entry name" value="VACUOLAR PROTON ATPASES"/>
    <property type="match status" value="1"/>
</dbReference>
<dbReference type="Proteomes" id="UP000316517">
    <property type="component" value="Unassembled WGS sequence"/>
</dbReference>